<dbReference type="SUPFAM" id="SSF52972">
    <property type="entry name" value="ITPase-like"/>
    <property type="match status" value="1"/>
</dbReference>
<gene>
    <name evidence="5" type="ORF">GCM10022218_19650</name>
</gene>
<feature type="site" description="Important for substrate specificity" evidence="4">
    <location>
        <position position="19"/>
    </location>
</feature>
<evidence type="ECO:0000256" key="1">
    <source>
        <dbReference type="ARBA" id="ARBA00001968"/>
    </source>
</evidence>
<dbReference type="Gene3D" id="3.90.950.10">
    <property type="match status" value="1"/>
</dbReference>
<name>A0ABP8A0A5_9SPHI</name>
<evidence type="ECO:0000256" key="4">
    <source>
        <dbReference type="HAMAP-Rule" id="MF_00528"/>
    </source>
</evidence>
<dbReference type="InterPro" id="IPR029001">
    <property type="entry name" value="ITPase-like_fam"/>
</dbReference>
<accession>A0ABP8A0A5</accession>
<dbReference type="Pfam" id="PF02545">
    <property type="entry name" value="Maf"/>
    <property type="match status" value="1"/>
</dbReference>
<dbReference type="PANTHER" id="PTHR43213">
    <property type="entry name" value="BIFUNCTIONAL DTTP/UTP PYROPHOSPHATASE/METHYLTRANSFERASE PROTEIN-RELATED"/>
    <property type="match status" value="1"/>
</dbReference>
<keyword evidence="6" id="KW-1185">Reference proteome</keyword>
<evidence type="ECO:0000313" key="5">
    <source>
        <dbReference type="EMBL" id="GAA4174781.1"/>
    </source>
</evidence>
<keyword evidence="3 4" id="KW-0546">Nucleotide metabolism</keyword>
<comment type="catalytic activity">
    <reaction evidence="4">
        <text>dTTP + H2O = dTMP + diphosphate + H(+)</text>
        <dbReference type="Rhea" id="RHEA:28534"/>
        <dbReference type="ChEBI" id="CHEBI:15377"/>
        <dbReference type="ChEBI" id="CHEBI:15378"/>
        <dbReference type="ChEBI" id="CHEBI:33019"/>
        <dbReference type="ChEBI" id="CHEBI:37568"/>
        <dbReference type="ChEBI" id="CHEBI:63528"/>
        <dbReference type="EC" id="3.6.1.9"/>
    </reaction>
</comment>
<dbReference type="RefSeq" id="WP_257093978.1">
    <property type="nucleotide sequence ID" value="NZ_BAAAZK010000005.1"/>
</dbReference>
<evidence type="ECO:0000256" key="3">
    <source>
        <dbReference type="ARBA" id="ARBA00023080"/>
    </source>
</evidence>
<dbReference type="PANTHER" id="PTHR43213:SF5">
    <property type="entry name" value="BIFUNCTIONAL DTTP_UTP PYROPHOSPHATASE_METHYLTRANSFERASE PROTEIN-RELATED"/>
    <property type="match status" value="1"/>
</dbReference>
<dbReference type="CDD" id="cd00555">
    <property type="entry name" value="Maf"/>
    <property type="match status" value="1"/>
</dbReference>
<comment type="similarity">
    <text evidence="4">Belongs to the Maf family. YhdE subfamily.</text>
</comment>
<comment type="caution">
    <text evidence="5">The sequence shown here is derived from an EMBL/GenBank/DDBJ whole genome shotgun (WGS) entry which is preliminary data.</text>
</comment>
<comment type="function">
    <text evidence="4">Nucleoside triphosphate pyrophosphatase that hydrolyzes dTTP and UTP. May have a dual role in cell division arrest and in preventing the incorporation of modified nucleotides into cellular nucleic acids.</text>
</comment>
<feature type="site" description="Important for substrate specificity" evidence="4">
    <location>
        <position position="76"/>
    </location>
</feature>
<comment type="cofactor">
    <cofactor evidence="1 4">
        <name>a divalent metal cation</name>
        <dbReference type="ChEBI" id="CHEBI:60240"/>
    </cofactor>
</comment>
<keyword evidence="2 4" id="KW-0378">Hydrolase</keyword>
<comment type="subcellular location">
    <subcellularLocation>
        <location evidence="4">Cytoplasm</location>
    </subcellularLocation>
</comment>
<dbReference type="HAMAP" id="MF_00528">
    <property type="entry name" value="Maf"/>
    <property type="match status" value="1"/>
</dbReference>
<dbReference type="NCBIfam" id="TIGR00172">
    <property type="entry name" value="maf"/>
    <property type="match status" value="1"/>
</dbReference>
<sequence length="193" mass="21462">MMLENLKNKTVILGSQSPRRKQLLSGLGIEFEVEVRETDEYVDPNLSAIEAVRQIALQKVKAFADKSDCLVICADTVVVSTTGEILGKPKTAAEAMQTLENLSGKKHLVITAVATQWKGVVHSFVETTTVYFHVLDRDEIDYYVTNFSPLDKAGSYGIQEWIGLIGIEKIEGEYNNVVGLPTARLYQELKKLI</sequence>
<reference evidence="6" key="1">
    <citation type="journal article" date="2019" name="Int. J. Syst. Evol. Microbiol.">
        <title>The Global Catalogue of Microorganisms (GCM) 10K type strain sequencing project: providing services to taxonomists for standard genome sequencing and annotation.</title>
        <authorList>
            <consortium name="The Broad Institute Genomics Platform"/>
            <consortium name="The Broad Institute Genome Sequencing Center for Infectious Disease"/>
            <person name="Wu L."/>
            <person name="Ma J."/>
        </authorList>
    </citation>
    <scope>NUCLEOTIDE SEQUENCE [LARGE SCALE GENOMIC DNA]</scope>
    <source>
        <strain evidence="6">JCM 16722</strain>
    </source>
</reference>
<proteinExistence type="inferred from homology"/>
<protein>
    <recommendedName>
        <fullName evidence="4">dTTP/UTP pyrophosphatase</fullName>
        <shortName evidence="4">dTTPase/UTPase</shortName>
        <ecNumber evidence="4">3.6.1.9</ecNumber>
    </recommendedName>
    <alternativeName>
        <fullName evidence="4">Nucleoside triphosphate pyrophosphatase</fullName>
    </alternativeName>
    <alternativeName>
        <fullName evidence="4">Nucleotide pyrophosphatase</fullName>
        <shortName evidence="4">Nucleotide PPase</shortName>
    </alternativeName>
</protein>
<dbReference type="PIRSF" id="PIRSF006305">
    <property type="entry name" value="Maf"/>
    <property type="match status" value="1"/>
</dbReference>
<organism evidence="5 6">
    <name type="scientific">Sphingobacterium ginsenosidimutans</name>
    <dbReference type="NCBI Taxonomy" id="687845"/>
    <lineage>
        <taxon>Bacteria</taxon>
        <taxon>Pseudomonadati</taxon>
        <taxon>Bacteroidota</taxon>
        <taxon>Sphingobacteriia</taxon>
        <taxon>Sphingobacteriales</taxon>
        <taxon>Sphingobacteriaceae</taxon>
        <taxon>Sphingobacterium</taxon>
    </lineage>
</organism>
<keyword evidence="4" id="KW-0963">Cytoplasm</keyword>
<comment type="caution">
    <text evidence="4">Lacks conserved residue(s) required for the propagation of feature annotation.</text>
</comment>
<evidence type="ECO:0000313" key="6">
    <source>
        <dbReference type="Proteomes" id="UP001500167"/>
    </source>
</evidence>
<dbReference type="Proteomes" id="UP001500167">
    <property type="component" value="Unassembled WGS sequence"/>
</dbReference>
<dbReference type="EC" id="3.6.1.9" evidence="4"/>
<comment type="catalytic activity">
    <reaction evidence="4">
        <text>UTP + H2O = UMP + diphosphate + H(+)</text>
        <dbReference type="Rhea" id="RHEA:29395"/>
        <dbReference type="ChEBI" id="CHEBI:15377"/>
        <dbReference type="ChEBI" id="CHEBI:15378"/>
        <dbReference type="ChEBI" id="CHEBI:33019"/>
        <dbReference type="ChEBI" id="CHEBI:46398"/>
        <dbReference type="ChEBI" id="CHEBI:57865"/>
        <dbReference type="EC" id="3.6.1.9"/>
    </reaction>
</comment>
<dbReference type="EMBL" id="BAAAZK010000005">
    <property type="protein sequence ID" value="GAA4174781.1"/>
    <property type="molecule type" value="Genomic_DNA"/>
</dbReference>
<feature type="active site" description="Proton acceptor" evidence="4">
    <location>
        <position position="75"/>
    </location>
</feature>
<feature type="site" description="Important for substrate specificity" evidence="4">
    <location>
        <position position="159"/>
    </location>
</feature>
<evidence type="ECO:0000256" key="2">
    <source>
        <dbReference type="ARBA" id="ARBA00022801"/>
    </source>
</evidence>
<dbReference type="InterPro" id="IPR003697">
    <property type="entry name" value="Maf-like"/>
</dbReference>